<dbReference type="Pfam" id="PF02458">
    <property type="entry name" value="Transferase"/>
    <property type="match status" value="1"/>
</dbReference>
<keyword evidence="1" id="KW-0812">Transmembrane</keyword>
<protein>
    <submittedName>
        <fullName evidence="2">Lysr family regulatory protein</fullName>
    </submittedName>
</protein>
<dbReference type="GO" id="GO:0016747">
    <property type="term" value="F:acyltransferase activity, transferring groups other than amino-acyl groups"/>
    <property type="evidence" value="ECO:0007669"/>
    <property type="project" value="TreeGrafter"/>
</dbReference>
<feature type="non-terminal residue" evidence="2">
    <location>
        <position position="1"/>
    </location>
</feature>
<accession>A0A167CBI3</accession>
<dbReference type="Proteomes" id="UP000076584">
    <property type="component" value="Unassembled WGS sequence"/>
</dbReference>
<evidence type="ECO:0000256" key="1">
    <source>
        <dbReference type="SAM" id="Phobius"/>
    </source>
</evidence>
<name>A0A167CBI3_COLIC</name>
<dbReference type="AlphaFoldDB" id="A0A167CBI3"/>
<dbReference type="InterPro" id="IPR023213">
    <property type="entry name" value="CAT-like_dom_sf"/>
</dbReference>
<keyword evidence="1" id="KW-0472">Membrane</keyword>
<keyword evidence="3" id="KW-1185">Reference proteome</keyword>
<reference evidence="2 3" key="1">
    <citation type="submission" date="2015-06" db="EMBL/GenBank/DDBJ databases">
        <title>Survival trade-offs in plant roots during colonization by closely related pathogenic and mutualistic fungi.</title>
        <authorList>
            <person name="Hacquard S."/>
            <person name="Kracher B."/>
            <person name="Hiruma K."/>
            <person name="Weinman A."/>
            <person name="Muench P."/>
            <person name="Garrido Oter R."/>
            <person name="Ver Loren van Themaat E."/>
            <person name="Dallerey J.-F."/>
            <person name="Damm U."/>
            <person name="Henrissat B."/>
            <person name="Lespinet O."/>
            <person name="Thon M."/>
            <person name="Kemen E."/>
            <person name="McHardy A.C."/>
            <person name="Schulze-Lefert P."/>
            <person name="O'Connell R.J."/>
        </authorList>
    </citation>
    <scope>NUCLEOTIDE SEQUENCE [LARGE SCALE GENOMIC DNA]</scope>
    <source>
        <strain evidence="2 3">MAFF 238704</strain>
    </source>
</reference>
<evidence type="ECO:0000313" key="3">
    <source>
        <dbReference type="Proteomes" id="UP000076584"/>
    </source>
</evidence>
<comment type="caution">
    <text evidence="2">The sequence shown here is derived from an EMBL/GenBank/DDBJ whole genome shotgun (WGS) entry which is preliminary data.</text>
</comment>
<dbReference type="EMBL" id="LFIW01001390">
    <property type="protein sequence ID" value="KZL82380.1"/>
    <property type="molecule type" value="Genomic_DNA"/>
</dbReference>
<proteinExistence type="predicted"/>
<dbReference type="InterPro" id="IPR050317">
    <property type="entry name" value="Plant_Fungal_Acyltransferase"/>
</dbReference>
<dbReference type="PANTHER" id="PTHR31642">
    <property type="entry name" value="TRICHOTHECENE 3-O-ACETYLTRANSFERASE"/>
    <property type="match status" value="1"/>
</dbReference>
<keyword evidence="1" id="KW-1133">Transmembrane helix</keyword>
<evidence type="ECO:0000313" key="2">
    <source>
        <dbReference type="EMBL" id="KZL82380.1"/>
    </source>
</evidence>
<gene>
    <name evidence="2" type="ORF">CI238_10708</name>
</gene>
<feature type="transmembrane region" description="Helical" evidence="1">
    <location>
        <begin position="12"/>
        <end position="32"/>
    </location>
</feature>
<dbReference type="PANTHER" id="PTHR31642:SF294">
    <property type="entry name" value="ACETYLTRANSFERASE MATC1"/>
    <property type="match status" value="1"/>
</dbReference>
<organism evidence="2 3">
    <name type="scientific">Colletotrichum incanum</name>
    <name type="common">Soybean anthracnose fungus</name>
    <dbReference type="NCBI Taxonomy" id="1573173"/>
    <lineage>
        <taxon>Eukaryota</taxon>
        <taxon>Fungi</taxon>
        <taxon>Dikarya</taxon>
        <taxon>Ascomycota</taxon>
        <taxon>Pezizomycotina</taxon>
        <taxon>Sordariomycetes</taxon>
        <taxon>Hypocreomycetidae</taxon>
        <taxon>Glomerellales</taxon>
        <taxon>Glomerellaceae</taxon>
        <taxon>Colletotrichum</taxon>
        <taxon>Colletotrichum spaethianum species complex</taxon>
    </lineage>
</organism>
<dbReference type="Gene3D" id="3.30.559.10">
    <property type="entry name" value="Chloramphenicol acetyltransferase-like domain"/>
    <property type="match status" value="2"/>
</dbReference>
<sequence>LKRSIHSRQLPIYIMATIPLFFSLVLFLWHYVGYDLQKKQSGKGHIATEDPVSRPDSSQGNDEVLPVHFIDQAAIVRTSIINYTFRYNDVLDASKLHRGLLHLLQIPGWRKLGGRLRATSSGKLEIHVPRTFSISRPAVKFSHVDCSDTEIGSHHLASQLPTSTGSTPSVQEGCHAFRTFALPADLPNNIDHYWKTDQPLLSLHITSFANATLVGFTFPHSLSDAMGTSELLKAWSNVVAGKSCLVKPLQGTHVDVLGDVGTNLDQKASRGEFVLERQQTRAFSLLSFIGRYIWDITTRRSIKTRHIYLPAKYMRHLRHGVEEELKRRNGGAVPFVSDGDLITAWGSRMVMSSSPWKNCSAVICNVFDLRGRLKNTFTPGSTYLQNLILPATTVLSKEEAATATTAQIALGLREAIVEQTEDVQARRLMRLARQWFASMGMMPLFARWDSRVIACTNWTKAKFLDAADFGPTALVNSGKYKSSSNSRKATTDGARPGRPVMYWGTTLSVTDSPRDTFVIYGKDAVGNYWVHAYLREETWDLIQRELLSFR</sequence>